<evidence type="ECO:0000313" key="11">
    <source>
        <dbReference type="EMBL" id="GJN88167.1"/>
    </source>
</evidence>
<keyword evidence="7 8" id="KW-0472">Membrane</keyword>
<dbReference type="EMBL" id="BQKY01000002">
    <property type="protein sequence ID" value="GJN88167.1"/>
    <property type="molecule type" value="Genomic_DNA"/>
</dbReference>
<gene>
    <name evidence="11" type="ORF">Rhopal_001132-T1</name>
</gene>
<evidence type="ECO:0000256" key="3">
    <source>
        <dbReference type="ARBA" id="ARBA00022448"/>
    </source>
</evidence>
<evidence type="ECO:0000256" key="6">
    <source>
        <dbReference type="ARBA" id="ARBA00022989"/>
    </source>
</evidence>
<comment type="caution">
    <text evidence="11">The sequence shown here is derived from an EMBL/GenBank/DDBJ whole genome shotgun (WGS) entry which is preliminary data.</text>
</comment>
<comment type="similarity">
    <text evidence="2">Belongs to the mitochondrial carrier (TC 2.A.29) family.</text>
</comment>
<organism evidence="11 12">
    <name type="scientific">Rhodotorula paludigena</name>
    <dbReference type="NCBI Taxonomy" id="86838"/>
    <lineage>
        <taxon>Eukaryota</taxon>
        <taxon>Fungi</taxon>
        <taxon>Dikarya</taxon>
        <taxon>Basidiomycota</taxon>
        <taxon>Pucciniomycotina</taxon>
        <taxon>Microbotryomycetes</taxon>
        <taxon>Sporidiobolales</taxon>
        <taxon>Sporidiobolaceae</taxon>
        <taxon>Rhodotorula</taxon>
    </lineage>
</organism>
<evidence type="ECO:0000256" key="5">
    <source>
        <dbReference type="ARBA" id="ARBA00022737"/>
    </source>
</evidence>
<evidence type="ECO:0000256" key="7">
    <source>
        <dbReference type="ARBA" id="ARBA00023136"/>
    </source>
</evidence>
<evidence type="ECO:0000256" key="2">
    <source>
        <dbReference type="ARBA" id="ARBA00006375"/>
    </source>
</evidence>
<accession>A0AAV5GFM5</accession>
<feature type="repeat" description="Solcar" evidence="8">
    <location>
        <begin position="284"/>
        <end position="369"/>
    </location>
</feature>
<evidence type="ECO:0000256" key="8">
    <source>
        <dbReference type="PROSITE-ProRule" id="PRU00282"/>
    </source>
</evidence>
<dbReference type="AlphaFoldDB" id="A0AAV5GFM5"/>
<sequence length="703" mass="75459">MDSQPAAPRAHPLRPYSVSPSLDDWTAAPPGGPAGLGASPTASSSSSASAATTSIPPSLRIPPSVNRYESATVDLDPLGGAGAGAGATLATQAGGMLRAFVTSSLLSFTGVAMVQPFEVGKTLAQVQWVPKEGVEPFLGHPDLAGEVDEESVEIEDEGEAEAYFEDLREAAPTAFKPPTQLPPRPVSPSGYLQRTGVEDEALGTKPEWVMPIVVQGGVWDMIKAVGRWKGEGWASLWKGQLTTCILDSLTTTIQPFFLSALTLTLMPNSSFSALPLIYSPKPGPLLLFTTVSHTLATLALSPLDLVRTRLIVQSAQPQHRKYKGPLHALRTILEEEGGLWTTYFHPNLFFPALLEGLVRPLLHLSTPLIISRYLRIEPSASPVIFGLAELVLGTAGLLLTIPIETVRKRLQIQSRAAFVRAGRAGGVGRAWRTCVETRPAPYAGIVEAVYRILTEETGKIPRRSRRGLRRRSSAAPTTPGTPFAPPGGPDDDKEDLATAGLGASGGLRQLYRGFSMGVGANIVVFLLGLVAGGDESSGWAEISRASRPSSRLFSFPSDSMLPFAFFGLLCALGVLVTAAEITQKEICLVELYKAEEVSQLNYQRETLVKDEFARSVYLTDGYKKDETGEEYYYKSYCYKDFKYSQHKEKTFGDSNAASIVDGGIGRAMKSTNIASNGIDADDGTLKKLSEGESFGNSNLGKNY</sequence>
<keyword evidence="12" id="KW-1185">Reference proteome</keyword>
<dbReference type="Gene3D" id="1.50.40.10">
    <property type="entry name" value="Mitochondrial carrier domain"/>
    <property type="match status" value="1"/>
</dbReference>
<feature type="region of interest" description="Disordered" evidence="9">
    <location>
        <begin position="1"/>
        <end position="63"/>
    </location>
</feature>
<feature type="transmembrane region" description="Helical" evidence="10">
    <location>
        <begin position="510"/>
        <end position="531"/>
    </location>
</feature>
<dbReference type="InterPro" id="IPR050391">
    <property type="entry name" value="Mito_Metabolite_Transporter"/>
</dbReference>
<evidence type="ECO:0000256" key="1">
    <source>
        <dbReference type="ARBA" id="ARBA00004141"/>
    </source>
</evidence>
<dbReference type="SUPFAM" id="SSF103506">
    <property type="entry name" value="Mitochondrial carrier"/>
    <property type="match status" value="1"/>
</dbReference>
<dbReference type="InterPro" id="IPR023395">
    <property type="entry name" value="MCP_dom_sf"/>
</dbReference>
<protein>
    <recommendedName>
        <fullName evidence="13">Mitochondrial carrier</fullName>
    </recommendedName>
</protein>
<feature type="compositionally biased region" description="Basic residues" evidence="9">
    <location>
        <begin position="461"/>
        <end position="472"/>
    </location>
</feature>
<name>A0AAV5GFM5_9BASI</name>
<keyword evidence="3" id="KW-0813">Transport</keyword>
<keyword evidence="5" id="KW-0677">Repeat</keyword>
<dbReference type="Pfam" id="PF00153">
    <property type="entry name" value="Mito_carr"/>
    <property type="match status" value="1"/>
</dbReference>
<evidence type="ECO:0000313" key="12">
    <source>
        <dbReference type="Proteomes" id="UP001342314"/>
    </source>
</evidence>
<evidence type="ECO:0008006" key="13">
    <source>
        <dbReference type="Google" id="ProtNLM"/>
    </source>
</evidence>
<feature type="transmembrane region" description="Helical" evidence="10">
    <location>
        <begin position="560"/>
        <end position="579"/>
    </location>
</feature>
<evidence type="ECO:0000256" key="4">
    <source>
        <dbReference type="ARBA" id="ARBA00022692"/>
    </source>
</evidence>
<keyword evidence="4 8" id="KW-0812">Transmembrane</keyword>
<comment type="subcellular location">
    <subcellularLocation>
        <location evidence="1">Membrane</location>
        <topology evidence="1">Multi-pass membrane protein</topology>
    </subcellularLocation>
</comment>
<dbReference type="GO" id="GO:0016020">
    <property type="term" value="C:membrane"/>
    <property type="evidence" value="ECO:0007669"/>
    <property type="project" value="UniProtKB-SubCell"/>
</dbReference>
<evidence type="ECO:0000256" key="9">
    <source>
        <dbReference type="SAM" id="MobiDB-lite"/>
    </source>
</evidence>
<evidence type="ECO:0000256" key="10">
    <source>
        <dbReference type="SAM" id="Phobius"/>
    </source>
</evidence>
<dbReference type="PROSITE" id="PS50920">
    <property type="entry name" value="SOLCAR"/>
    <property type="match status" value="1"/>
</dbReference>
<dbReference type="InterPro" id="IPR018108">
    <property type="entry name" value="MCP_transmembrane"/>
</dbReference>
<keyword evidence="6 10" id="KW-1133">Transmembrane helix</keyword>
<dbReference type="Proteomes" id="UP001342314">
    <property type="component" value="Unassembled WGS sequence"/>
</dbReference>
<feature type="compositionally biased region" description="Low complexity" evidence="9">
    <location>
        <begin position="36"/>
        <end position="58"/>
    </location>
</feature>
<feature type="region of interest" description="Disordered" evidence="9">
    <location>
        <begin position="461"/>
        <end position="498"/>
    </location>
</feature>
<reference evidence="11 12" key="1">
    <citation type="submission" date="2021-12" db="EMBL/GenBank/DDBJ databases">
        <title>High titer production of polyol ester of fatty acids by Rhodotorula paludigena BS15 towards product separation-free biomass refinery.</title>
        <authorList>
            <person name="Mano J."/>
            <person name="Ono H."/>
            <person name="Tanaka T."/>
            <person name="Naito K."/>
            <person name="Sushida H."/>
            <person name="Ike M."/>
            <person name="Tokuyasu K."/>
            <person name="Kitaoka M."/>
        </authorList>
    </citation>
    <scope>NUCLEOTIDE SEQUENCE [LARGE SCALE GENOMIC DNA]</scope>
    <source>
        <strain evidence="11 12">BS15</strain>
    </source>
</reference>
<dbReference type="PANTHER" id="PTHR45618">
    <property type="entry name" value="MITOCHONDRIAL DICARBOXYLATE CARRIER-RELATED"/>
    <property type="match status" value="1"/>
</dbReference>
<feature type="transmembrane region" description="Helical" evidence="10">
    <location>
        <begin position="383"/>
        <end position="403"/>
    </location>
</feature>
<proteinExistence type="inferred from homology"/>